<dbReference type="Gene3D" id="2.160.20.10">
    <property type="entry name" value="Single-stranded right-handed beta-helix, Pectin lyase-like"/>
    <property type="match status" value="1"/>
</dbReference>
<gene>
    <name evidence="1" type="ORF">Gohar_024783</name>
</gene>
<protein>
    <recommendedName>
        <fullName evidence="3">Pectate lyase</fullName>
    </recommendedName>
</protein>
<dbReference type="PANTHER" id="PTHR31683:SF208">
    <property type="entry name" value="PECTATE LYASE"/>
    <property type="match status" value="1"/>
</dbReference>
<dbReference type="OrthoDB" id="1730792at2759"/>
<proteinExistence type="predicted"/>
<keyword evidence="2" id="KW-1185">Reference proteome</keyword>
<evidence type="ECO:0008006" key="3">
    <source>
        <dbReference type="Google" id="ProtNLM"/>
    </source>
</evidence>
<organism evidence="1 2">
    <name type="scientific">Gossypium harknessii</name>
    <dbReference type="NCBI Taxonomy" id="34285"/>
    <lineage>
        <taxon>Eukaryota</taxon>
        <taxon>Viridiplantae</taxon>
        <taxon>Streptophyta</taxon>
        <taxon>Embryophyta</taxon>
        <taxon>Tracheophyta</taxon>
        <taxon>Spermatophyta</taxon>
        <taxon>Magnoliopsida</taxon>
        <taxon>eudicotyledons</taxon>
        <taxon>Gunneridae</taxon>
        <taxon>Pentapetalae</taxon>
        <taxon>rosids</taxon>
        <taxon>malvids</taxon>
        <taxon>Malvales</taxon>
        <taxon>Malvaceae</taxon>
        <taxon>Malvoideae</taxon>
        <taxon>Gossypium</taxon>
    </lineage>
</organism>
<feature type="non-terminal residue" evidence="1">
    <location>
        <position position="98"/>
    </location>
</feature>
<dbReference type="InterPro" id="IPR012334">
    <property type="entry name" value="Pectin_lyas_fold"/>
</dbReference>
<dbReference type="InterPro" id="IPR011050">
    <property type="entry name" value="Pectin_lyase_fold/virulence"/>
</dbReference>
<name>A0A7J9HH11_9ROSI</name>
<evidence type="ECO:0000313" key="1">
    <source>
        <dbReference type="EMBL" id="MBA0809107.1"/>
    </source>
</evidence>
<dbReference type="SUPFAM" id="SSF51126">
    <property type="entry name" value="Pectin lyase-like"/>
    <property type="match status" value="1"/>
</dbReference>
<dbReference type="PANTHER" id="PTHR31683">
    <property type="entry name" value="PECTATE LYASE 18-RELATED"/>
    <property type="match status" value="1"/>
</dbReference>
<dbReference type="GO" id="GO:0030570">
    <property type="term" value="F:pectate lyase activity"/>
    <property type="evidence" value="ECO:0007669"/>
    <property type="project" value="InterPro"/>
</dbReference>
<dbReference type="InterPro" id="IPR045032">
    <property type="entry name" value="PEL"/>
</dbReference>
<dbReference type="EMBL" id="JABFAD010000009">
    <property type="protein sequence ID" value="MBA0809107.1"/>
    <property type="molecule type" value="Genomic_DNA"/>
</dbReference>
<dbReference type="AlphaFoldDB" id="A0A7J9HH11"/>
<accession>A0A7J9HH11</accession>
<reference evidence="1 2" key="1">
    <citation type="journal article" date="2019" name="Genome Biol. Evol.">
        <title>Insights into the evolution of the New World diploid cottons (Gossypium, subgenus Houzingenia) based on genome sequencing.</title>
        <authorList>
            <person name="Grover C.E."/>
            <person name="Arick M.A. 2nd"/>
            <person name="Thrash A."/>
            <person name="Conover J.L."/>
            <person name="Sanders W.S."/>
            <person name="Peterson D.G."/>
            <person name="Frelichowski J.E."/>
            <person name="Scheffler J.A."/>
            <person name="Scheffler B.E."/>
            <person name="Wendel J.F."/>
        </authorList>
    </citation>
    <scope>NUCLEOTIDE SEQUENCE [LARGE SCALE GENOMIC DNA]</scope>
    <source>
        <strain evidence="1">0</strain>
        <tissue evidence="1">Leaf</tissue>
    </source>
</reference>
<dbReference type="Proteomes" id="UP000593560">
    <property type="component" value="Unassembled WGS sequence"/>
</dbReference>
<evidence type="ECO:0000313" key="2">
    <source>
        <dbReference type="Proteomes" id="UP000593560"/>
    </source>
</evidence>
<comment type="caution">
    <text evidence="1">The sequence shown here is derived from an EMBL/GenBank/DDBJ whole genome shotgun (WGS) entry which is preliminary data.</text>
</comment>
<sequence>MEICNSAGITVQFVKNVIIHGLQIHHNIPAKRGKIKDGENHHGLWAASDGDGVSLFRDTNVSLDHLSLHHCADGLIDVIQGSTVVTISHCHFTDHNDV</sequence>